<organism evidence="2 3">
    <name type="scientific">Leptospira andrefontaineae</name>
    <dbReference type="NCBI Taxonomy" id="2484976"/>
    <lineage>
        <taxon>Bacteria</taxon>
        <taxon>Pseudomonadati</taxon>
        <taxon>Spirochaetota</taxon>
        <taxon>Spirochaetia</taxon>
        <taxon>Leptospirales</taxon>
        <taxon>Leptospiraceae</taxon>
        <taxon>Leptospira</taxon>
    </lineage>
</organism>
<dbReference type="AlphaFoldDB" id="A0A4R9H6V4"/>
<gene>
    <name evidence="2" type="ORF">EHO65_07405</name>
</gene>
<dbReference type="Proteomes" id="UP000298097">
    <property type="component" value="Unassembled WGS sequence"/>
</dbReference>
<dbReference type="RefSeq" id="WP_135773498.1">
    <property type="nucleotide sequence ID" value="NZ_RQEY01000012.1"/>
</dbReference>
<dbReference type="EMBL" id="RQEY01000012">
    <property type="protein sequence ID" value="TGK41247.1"/>
    <property type="molecule type" value="Genomic_DNA"/>
</dbReference>
<evidence type="ECO:0000256" key="1">
    <source>
        <dbReference type="SAM" id="MobiDB-lite"/>
    </source>
</evidence>
<proteinExistence type="predicted"/>
<evidence type="ECO:0000313" key="3">
    <source>
        <dbReference type="Proteomes" id="UP000298097"/>
    </source>
</evidence>
<accession>A0A4R9H6V4</accession>
<comment type="caution">
    <text evidence="2">The sequence shown here is derived from an EMBL/GenBank/DDBJ whole genome shotgun (WGS) entry which is preliminary data.</text>
</comment>
<protein>
    <submittedName>
        <fullName evidence="2">Uncharacterized protein</fullName>
    </submittedName>
</protein>
<evidence type="ECO:0000313" key="2">
    <source>
        <dbReference type="EMBL" id="TGK41247.1"/>
    </source>
</evidence>
<feature type="region of interest" description="Disordered" evidence="1">
    <location>
        <begin position="1"/>
        <end position="26"/>
    </location>
</feature>
<feature type="compositionally biased region" description="Basic and acidic residues" evidence="1">
    <location>
        <begin position="10"/>
        <end position="25"/>
    </location>
</feature>
<name>A0A4R9H6V4_9LEPT</name>
<keyword evidence="3" id="KW-1185">Reference proteome</keyword>
<sequence length="100" mass="11442">MSESSLSQIELHDEIETPLSKETEIQRNYPNTMIRKGKGERIPFPNDTNLAKAIMQLSEMERQSIDDSVVSSVVAGQDRDSRLQIIGWKIETLLRKNNKL</sequence>
<reference evidence="2" key="1">
    <citation type="journal article" date="2019" name="PLoS Negl. Trop. Dis.">
        <title>Revisiting the worldwide diversity of Leptospira species in the environment.</title>
        <authorList>
            <person name="Vincent A.T."/>
            <person name="Schiettekatte O."/>
            <person name="Bourhy P."/>
            <person name="Veyrier F.J."/>
            <person name="Picardeau M."/>
        </authorList>
    </citation>
    <scope>NUCLEOTIDE SEQUENCE [LARGE SCALE GENOMIC DNA]</scope>
    <source>
        <strain evidence="2">201800301</strain>
    </source>
</reference>